<dbReference type="InterPro" id="IPR028978">
    <property type="entry name" value="Chorismate_lyase_/UTRA_dom_sf"/>
</dbReference>
<organism evidence="2 3">
    <name type="scientific">Tetrabaena socialis</name>
    <dbReference type="NCBI Taxonomy" id="47790"/>
    <lineage>
        <taxon>Eukaryota</taxon>
        <taxon>Viridiplantae</taxon>
        <taxon>Chlorophyta</taxon>
        <taxon>core chlorophytes</taxon>
        <taxon>Chlorophyceae</taxon>
        <taxon>CS clade</taxon>
        <taxon>Chlamydomonadales</taxon>
        <taxon>Tetrabaenaceae</taxon>
        <taxon>Tetrabaena</taxon>
    </lineage>
</organism>
<gene>
    <name evidence="2" type="ORF">TSOC_012736</name>
</gene>
<proteinExistence type="predicted"/>
<dbReference type="EMBL" id="PGGS01000916">
    <property type="protein sequence ID" value="PNH01385.1"/>
    <property type="molecule type" value="Genomic_DNA"/>
</dbReference>
<dbReference type="Gene3D" id="3.40.1410.10">
    <property type="entry name" value="Chorismate lyase-like"/>
    <property type="match status" value="2"/>
</dbReference>
<feature type="compositionally biased region" description="Gly residues" evidence="1">
    <location>
        <begin position="160"/>
        <end position="176"/>
    </location>
</feature>
<evidence type="ECO:0000313" key="3">
    <source>
        <dbReference type="Proteomes" id="UP000236333"/>
    </source>
</evidence>
<name>A0A2J7ZM92_9CHLO</name>
<dbReference type="InterPro" id="IPR002800">
    <property type="entry name" value="Rv2949c-like"/>
</dbReference>
<dbReference type="AlphaFoldDB" id="A0A2J7ZM92"/>
<evidence type="ECO:0000313" key="2">
    <source>
        <dbReference type="EMBL" id="PNH01385.1"/>
    </source>
</evidence>
<reference evidence="2 3" key="1">
    <citation type="journal article" date="2017" name="Mol. Biol. Evol.">
        <title>The 4-celled Tetrabaena socialis nuclear genome reveals the essential components for genetic control of cell number at the origin of multicellularity in the volvocine lineage.</title>
        <authorList>
            <person name="Featherston J."/>
            <person name="Arakaki Y."/>
            <person name="Hanschen E.R."/>
            <person name="Ferris P.J."/>
            <person name="Michod R.E."/>
            <person name="Olson B.J.S.C."/>
            <person name="Nozaki H."/>
            <person name="Durand P.M."/>
        </authorList>
    </citation>
    <scope>NUCLEOTIDE SEQUENCE [LARGE SCALE GENOMIC DNA]</scope>
    <source>
        <strain evidence="2 3">NIES-571</strain>
    </source>
</reference>
<keyword evidence="3" id="KW-1185">Reference proteome</keyword>
<sequence length="319" mass="31721">MPPYSWPALEPPYLFQASAEEALSGSAPCGLPPLWRLLLLSDGSVTRHLQLLTGSPVTVECLSMRNVGWSVEGFPPGVELIPGPRVQRQVLLRCRPRGPGVAGAEAVGGTPSGSGNGSGNVGTAAPAGGSSTRTAGPSDGGSSRAAAADASAAAGRATEAGGGHVGGSGGSGGNAGASGMAPVAEAGSAGGASTECAGGEGGGGGGGAGCGGGVPLVYASSWWNAGEVDQYLRDRSKPIWISLSQGHVELYREVHALFAAPGPPELERLLGCPGPFWGRHYIFWSGGRPLTLIYEVFSPRLGGYVGVEPGSASGAHGRE</sequence>
<dbReference type="Proteomes" id="UP000236333">
    <property type="component" value="Unassembled WGS sequence"/>
</dbReference>
<accession>A0A2J7ZM92</accession>
<feature type="compositionally biased region" description="Low complexity" evidence="1">
    <location>
        <begin position="99"/>
        <end position="109"/>
    </location>
</feature>
<feature type="compositionally biased region" description="Gly residues" evidence="1">
    <location>
        <begin position="110"/>
        <end position="120"/>
    </location>
</feature>
<evidence type="ECO:0000256" key="1">
    <source>
        <dbReference type="SAM" id="MobiDB-lite"/>
    </source>
</evidence>
<dbReference type="OrthoDB" id="89176at2759"/>
<comment type="caution">
    <text evidence="2">The sequence shown here is derived from an EMBL/GenBank/DDBJ whole genome shotgun (WGS) entry which is preliminary data.</text>
</comment>
<feature type="compositionally biased region" description="Low complexity" evidence="1">
    <location>
        <begin position="135"/>
        <end position="159"/>
    </location>
</feature>
<dbReference type="Pfam" id="PF01947">
    <property type="entry name" value="Rv2949c-like"/>
    <property type="match status" value="2"/>
</dbReference>
<dbReference type="SUPFAM" id="SSF64288">
    <property type="entry name" value="Chorismate lyase-like"/>
    <property type="match status" value="2"/>
</dbReference>
<feature type="region of interest" description="Disordered" evidence="1">
    <location>
        <begin position="99"/>
        <end position="176"/>
    </location>
</feature>
<protein>
    <submittedName>
        <fullName evidence="2">Uncharacterized protein</fullName>
    </submittedName>
</protein>